<accession>A0A0A6P8H9</accession>
<dbReference type="Proteomes" id="UP000030428">
    <property type="component" value="Unassembled WGS sequence"/>
</dbReference>
<dbReference type="AlphaFoldDB" id="A0A0A6P8H9"/>
<sequence>MNIFNFKRPEYERWDLAAQEFKSRVLELSIKLLGLIQQARVDDKDFKGLYSGIDKKDYHGELGDD</sequence>
<evidence type="ECO:0000313" key="2">
    <source>
        <dbReference type="Proteomes" id="UP000030428"/>
    </source>
</evidence>
<comment type="caution">
    <text evidence="1">The sequence shown here is derived from an EMBL/GenBank/DDBJ whole genome shotgun (WGS) entry which is preliminary data.</text>
</comment>
<organism evidence="1 2">
    <name type="scientific">Candidatus Thiomargarita nelsonii</name>
    <dbReference type="NCBI Taxonomy" id="1003181"/>
    <lineage>
        <taxon>Bacteria</taxon>
        <taxon>Pseudomonadati</taxon>
        <taxon>Pseudomonadota</taxon>
        <taxon>Gammaproteobacteria</taxon>
        <taxon>Thiotrichales</taxon>
        <taxon>Thiotrichaceae</taxon>
        <taxon>Thiomargarita</taxon>
    </lineage>
</organism>
<dbReference type="EMBL" id="JSZA02000046">
    <property type="protein sequence ID" value="KHD06677.1"/>
    <property type="molecule type" value="Genomic_DNA"/>
</dbReference>
<reference evidence="1 2" key="1">
    <citation type="journal article" date="2016" name="Front. Microbiol.">
        <title>Single-Cell (Meta-)Genomics of a Dimorphic Candidatus Thiomargarita nelsonii Reveals Genomic Plasticity.</title>
        <authorList>
            <person name="Flood B.E."/>
            <person name="Fliss P."/>
            <person name="Jones D.S."/>
            <person name="Dick G.J."/>
            <person name="Jain S."/>
            <person name="Kaster A.K."/>
            <person name="Winkel M."/>
            <person name="Mussmann M."/>
            <person name="Bailey J."/>
        </authorList>
    </citation>
    <scope>NUCLEOTIDE SEQUENCE [LARGE SCALE GENOMIC DNA]</scope>
    <source>
        <strain evidence="1">Hydrate Ridge</strain>
    </source>
</reference>
<gene>
    <name evidence="1" type="ORF">PN36_13825</name>
</gene>
<proteinExistence type="predicted"/>
<name>A0A0A6P8H9_9GAMM</name>
<evidence type="ECO:0000313" key="1">
    <source>
        <dbReference type="EMBL" id="KHD06677.1"/>
    </source>
</evidence>
<protein>
    <submittedName>
        <fullName evidence="1">Uncharacterized protein</fullName>
    </submittedName>
</protein>
<keyword evidence="2" id="KW-1185">Reference proteome</keyword>